<name>A0A2H4UUB4_9VIRU</name>
<dbReference type="EMBL" id="MF782455">
    <property type="protein sequence ID" value="ATZ80429.1"/>
    <property type="molecule type" value="Genomic_DNA"/>
</dbReference>
<evidence type="ECO:0000313" key="2">
    <source>
        <dbReference type="Proteomes" id="UP000240325"/>
    </source>
</evidence>
<protein>
    <submittedName>
        <fullName evidence="1">Uncharacterized protein</fullName>
    </submittedName>
</protein>
<gene>
    <name evidence="1" type="ORF">BMW23_0375</name>
</gene>
<evidence type="ECO:0000313" key="1">
    <source>
        <dbReference type="EMBL" id="ATZ80429.1"/>
    </source>
</evidence>
<organism evidence="1">
    <name type="scientific">Bodo saltans virus</name>
    <dbReference type="NCBI Taxonomy" id="2024608"/>
    <lineage>
        <taxon>Viruses</taxon>
        <taxon>Varidnaviria</taxon>
        <taxon>Bamfordvirae</taxon>
        <taxon>Nucleocytoviricota</taxon>
        <taxon>Megaviricetes</taxon>
        <taxon>Imitervirales</taxon>
        <taxon>Mimiviridae</taxon>
        <taxon>Klosneuvirinae</taxon>
        <taxon>Theiavirus</taxon>
        <taxon>Theiavirus salishense</taxon>
    </lineage>
</organism>
<sequence length="528" mass="62379">MYGKKLPKNWSEYKYNIGNLRSDLQKLLDSDTITHKNVETIINPILKNIDSLNDSSLENVNQIFEMLAKKNLLSPPLCEDIINSCSSKRIFQYNKYPYAWISMLNFELKQESILALLKVGCWNLFHKINNSCILTQKDIDELFNFYYTRKNNHLDMLTAVLSSHPKLLTLMKKNNVSITEHNAISIINVDNDIEKIIKMLQDNEANLTTYVIIDSIIKKQEMRCTKMIDLLNFKFDVKAIIQLGYHCNQFNNPLNKWKNFYVTKENISINDMIQLLKVYHTYGENDIKKIDSLFDIENKHLLTPENEEFNEYMELICLYTLKKVDYTSIIKCDFDLLFMFAYTNKNIYLIELLLNNKYTPTINIFSYIMFKYFIAKDYELVKQIFTLLYKYGIQLTHKDFLVLGWIEFILNECGYTFPDDAKQQFTTFLYNNNITIDSAVSEFTKNFIPSSLIDPFVIQGLKSLLRLTYNTKSSENSIISNCMYNQDPLVFEYVHKKYNFVPSILDIMKITSLRVRIVHMIRFYYDLL</sequence>
<reference evidence="1" key="1">
    <citation type="journal article" date="2017" name="Elife">
        <title>The kinetoplastid-infecting Bodo saltans virus (BsV), a window into the most abundant giant viruses in the sea.</title>
        <authorList>
            <person name="Deeg C.M."/>
            <person name="Chow C.-E.T."/>
            <person name="Suttle C.A."/>
        </authorList>
    </citation>
    <scope>NUCLEOTIDE SEQUENCE</scope>
    <source>
        <strain evidence="1">NG1</strain>
    </source>
</reference>
<accession>A0A2H4UUB4</accession>
<dbReference type="Proteomes" id="UP000240325">
    <property type="component" value="Segment"/>
</dbReference>
<keyword evidence="2" id="KW-1185">Reference proteome</keyword>
<proteinExistence type="predicted"/>